<gene>
    <name evidence="2" type="ORF">B5E88_08950</name>
    <name evidence="1" type="ORF">HF857_10030</name>
</gene>
<proteinExistence type="predicted"/>
<dbReference type="AlphaFoldDB" id="A0A0J0B0Y1"/>
<sequence length="61" mass="7005">MFQSQIVPVKLTDNEKKQKVDALHKKNSQKLWAHIKTSSGTEVRLFQGVSPQLTQMILEKL</sequence>
<protein>
    <submittedName>
        <fullName evidence="1">Uncharacterized protein</fullName>
    </submittedName>
</protein>
<dbReference type="EMBL" id="NFLC01000017">
    <property type="protein sequence ID" value="OUQ09765.1"/>
    <property type="molecule type" value="Genomic_DNA"/>
</dbReference>
<reference evidence="2" key="2">
    <citation type="journal article" date="2018" name="BMC Genomics">
        <title>Whole genome sequencing and function prediction of 133 gut anaerobes isolated from chicken caecum in pure cultures.</title>
        <authorList>
            <person name="Medvecky M."/>
            <person name="Cejkova D."/>
            <person name="Polansky O."/>
            <person name="Karasova D."/>
            <person name="Kubasova T."/>
            <person name="Cizek A."/>
            <person name="Rychlik I."/>
        </authorList>
    </citation>
    <scope>NUCLEOTIDE SEQUENCE</scope>
    <source>
        <strain evidence="2">An144</strain>
    </source>
</reference>
<dbReference type="EMBL" id="JABAFV010000021">
    <property type="protein sequence ID" value="NME50547.1"/>
    <property type="molecule type" value="Genomic_DNA"/>
</dbReference>
<evidence type="ECO:0000313" key="4">
    <source>
        <dbReference type="Proteomes" id="UP000588071"/>
    </source>
</evidence>
<dbReference type="RefSeq" id="WP_047339005.1">
    <property type="nucleotide sequence ID" value="NZ_CP010060.1"/>
</dbReference>
<accession>A0A0J0B0Y1</accession>
<organism evidence="1 4">
    <name type="scientific">Enterococcus cecorum</name>
    <dbReference type="NCBI Taxonomy" id="44008"/>
    <lineage>
        <taxon>Bacteria</taxon>
        <taxon>Bacillati</taxon>
        <taxon>Bacillota</taxon>
        <taxon>Bacilli</taxon>
        <taxon>Lactobacillales</taxon>
        <taxon>Enterococcaceae</taxon>
        <taxon>Enterococcus</taxon>
    </lineage>
</organism>
<dbReference type="Proteomes" id="UP000196074">
    <property type="component" value="Unassembled WGS sequence"/>
</dbReference>
<evidence type="ECO:0000313" key="3">
    <source>
        <dbReference type="Proteomes" id="UP000196074"/>
    </source>
</evidence>
<evidence type="ECO:0000313" key="2">
    <source>
        <dbReference type="EMBL" id="OUQ09765.1"/>
    </source>
</evidence>
<reference evidence="3" key="1">
    <citation type="submission" date="2017-04" db="EMBL/GenBank/DDBJ databases">
        <title>Function of individual gut microbiota members based on whole genome sequencing of pure cultures obtained from chicken caecum.</title>
        <authorList>
            <person name="Medvecky M."/>
            <person name="Cejkova D."/>
            <person name="Polansky O."/>
            <person name="Karasova D."/>
            <person name="Kubasova T."/>
            <person name="Cizek A."/>
            <person name="Rychlik I."/>
        </authorList>
    </citation>
    <scope>NUCLEOTIDE SEQUENCE [LARGE SCALE GENOMIC DNA]</scope>
    <source>
        <strain evidence="3">An144</strain>
    </source>
</reference>
<dbReference type="Proteomes" id="UP000588071">
    <property type="component" value="Unassembled WGS sequence"/>
</dbReference>
<name>A0A0J0B0Y1_9ENTE</name>
<comment type="caution">
    <text evidence="1">The sequence shown here is derived from an EMBL/GenBank/DDBJ whole genome shotgun (WGS) entry which is preliminary data.</text>
</comment>
<reference evidence="1 4" key="3">
    <citation type="submission" date="2020-04" db="EMBL/GenBank/DDBJ databases">
        <authorList>
            <person name="Hitch T.C.A."/>
            <person name="Wylensek D."/>
            <person name="Clavel T."/>
        </authorList>
    </citation>
    <scope>NUCLEOTIDE SEQUENCE [LARGE SCALE GENOMIC DNA]</scope>
    <source>
        <strain evidence="1 4">WCA-380-WT-3C</strain>
    </source>
</reference>
<evidence type="ECO:0000313" key="1">
    <source>
        <dbReference type="EMBL" id="NME50547.1"/>
    </source>
</evidence>